<feature type="non-terminal residue" evidence="2">
    <location>
        <position position="1"/>
    </location>
</feature>
<feature type="chain" id="PRO_5042987541" evidence="1">
    <location>
        <begin position="22"/>
        <end position="86"/>
    </location>
</feature>
<evidence type="ECO:0000313" key="3">
    <source>
        <dbReference type="Proteomes" id="UP001328107"/>
    </source>
</evidence>
<reference evidence="3" key="1">
    <citation type="submission" date="2022-10" db="EMBL/GenBank/DDBJ databases">
        <title>Genome assembly of Pristionchus species.</title>
        <authorList>
            <person name="Yoshida K."/>
            <person name="Sommer R.J."/>
        </authorList>
    </citation>
    <scope>NUCLEOTIDE SEQUENCE [LARGE SCALE GENOMIC DNA]</scope>
    <source>
        <strain evidence="3">RS5460</strain>
    </source>
</reference>
<accession>A0AAN5DGR7</accession>
<feature type="signal peptide" evidence="1">
    <location>
        <begin position="1"/>
        <end position="21"/>
    </location>
</feature>
<dbReference type="AlphaFoldDB" id="A0AAN5DGR7"/>
<evidence type="ECO:0000256" key="1">
    <source>
        <dbReference type="SAM" id="SignalP"/>
    </source>
</evidence>
<evidence type="ECO:0000313" key="2">
    <source>
        <dbReference type="EMBL" id="GMR62222.1"/>
    </source>
</evidence>
<protein>
    <submittedName>
        <fullName evidence="2">Uncharacterized protein</fullName>
    </submittedName>
</protein>
<comment type="caution">
    <text evidence="2">The sequence shown here is derived from an EMBL/GenBank/DDBJ whole genome shotgun (WGS) entry which is preliminary data.</text>
</comment>
<dbReference type="EMBL" id="BTRK01000006">
    <property type="protein sequence ID" value="GMR62222.1"/>
    <property type="molecule type" value="Genomic_DNA"/>
</dbReference>
<sequence length="86" mass="10300">PCRTSSTTLLLLLLLLRPVMSILKLRFQEEEHRRLLHRMRQHFVENFAEVVIVHPLTRDACDIVYYTLEANIRYSKNRHPLLGFRT</sequence>
<keyword evidence="3" id="KW-1185">Reference proteome</keyword>
<keyword evidence="1" id="KW-0732">Signal</keyword>
<feature type="non-terminal residue" evidence="2">
    <location>
        <position position="86"/>
    </location>
</feature>
<name>A0AAN5DGR7_9BILA</name>
<gene>
    <name evidence="2" type="ORF">PMAYCL1PPCAC_32417</name>
</gene>
<organism evidence="2 3">
    <name type="scientific">Pristionchus mayeri</name>
    <dbReference type="NCBI Taxonomy" id="1317129"/>
    <lineage>
        <taxon>Eukaryota</taxon>
        <taxon>Metazoa</taxon>
        <taxon>Ecdysozoa</taxon>
        <taxon>Nematoda</taxon>
        <taxon>Chromadorea</taxon>
        <taxon>Rhabditida</taxon>
        <taxon>Rhabditina</taxon>
        <taxon>Diplogasteromorpha</taxon>
        <taxon>Diplogasteroidea</taxon>
        <taxon>Neodiplogasteridae</taxon>
        <taxon>Pristionchus</taxon>
    </lineage>
</organism>
<dbReference type="Proteomes" id="UP001328107">
    <property type="component" value="Unassembled WGS sequence"/>
</dbReference>
<proteinExistence type="predicted"/>